<accession>D2RPQ3</accession>
<dbReference type="InterPro" id="IPR055520">
    <property type="entry name" value="DUF7094"/>
</dbReference>
<proteinExistence type="predicted"/>
<evidence type="ECO:0000259" key="3">
    <source>
        <dbReference type="Pfam" id="PF23375"/>
    </source>
</evidence>
<dbReference type="eggNOG" id="arCOG03052">
    <property type="taxonomic scope" value="Archaea"/>
</dbReference>
<feature type="domain" description="DUF7094" evidence="3">
    <location>
        <begin position="233"/>
        <end position="339"/>
    </location>
</feature>
<evidence type="ECO:0000256" key="1">
    <source>
        <dbReference type="SAM" id="Coils"/>
    </source>
</evidence>
<dbReference type="HOGENOM" id="CLU_049558_1_0_2"/>
<dbReference type="STRING" id="543526.Htur_3341"/>
<protein>
    <submittedName>
        <fullName evidence="5">Uncharacterized protein</fullName>
    </submittedName>
</protein>
<dbReference type="Pfam" id="PF23379">
    <property type="entry name" value="DUF7096"/>
    <property type="match status" value="1"/>
</dbReference>
<name>D2RPQ3_HALTV</name>
<keyword evidence="1" id="KW-0175">Coiled coil</keyword>
<dbReference type="InterPro" id="IPR055522">
    <property type="entry name" value="DUF7096"/>
</dbReference>
<dbReference type="InterPro" id="IPR056397">
    <property type="entry name" value="Fn3_arc"/>
</dbReference>
<feature type="coiled-coil region" evidence="1">
    <location>
        <begin position="111"/>
        <end position="145"/>
    </location>
</feature>
<evidence type="ECO:0000259" key="2">
    <source>
        <dbReference type="Pfam" id="PF23374"/>
    </source>
</evidence>
<reference evidence="5 6" key="1">
    <citation type="journal article" date="2010" name="Stand. Genomic Sci.">
        <title>Complete genome sequence of Haloterrigena turkmenica type strain (4k).</title>
        <authorList>
            <person name="Saunders E."/>
            <person name="Tindall B.J."/>
            <person name="Fahnrich R."/>
            <person name="Lapidus A."/>
            <person name="Copeland A."/>
            <person name="Del Rio T.G."/>
            <person name="Lucas S."/>
            <person name="Chen F."/>
            <person name="Tice H."/>
            <person name="Cheng J.F."/>
            <person name="Han C."/>
            <person name="Detter J.C."/>
            <person name="Bruce D."/>
            <person name="Goodwin L."/>
            <person name="Chain P."/>
            <person name="Pitluck S."/>
            <person name="Pati A."/>
            <person name="Ivanova N."/>
            <person name="Mavromatis K."/>
            <person name="Chen A."/>
            <person name="Palaniappan K."/>
            <person name="Land M."/>
            <person name="Hauser L."/>
            <person name="Chang Y.J."/>
            <person name="Jeffries C.D."/>
            <person name="Brettin T."/>
            <person name="Rohde M."/>
            <person name="Goker M."/>
            <person name="Bristow J."/>
            <person name="Eisen J.A."/>
            <person name="Markowitz V."/>
            <person name="Hugenholtz P."/>
            <person name="Klenk H.P."/>
            <person name="Kyrpides N.C."/>
        </authorList>
    </citation>
    <scope>NUCLEOTIDE SEQUENCE [LARGE SCALE GENOMIC DNA]</scope>
    <source>
        <strain evidence="6">ATCC 51198 / DSM 5511 / JCM 9101 / NCIMB 13204 / VKM B-1734 / 4k</strain>
    </source>
</reference>
<evidence type="ECO:0000313" key="6">
    <source>
        <dbReference type="Proteomes" id="UP000001903"/>
    </source>
</evidence>
<evidence type="ECO:0000259" key="4">
    <source>
        <dbReference type="Pfam" id="PF23379"/>
    </source>
</evidence>
<dbReference type="Pfam" id="PF23374">
    <property type="entry name" value="Fn3_arc"/>
    <property type="match status" value="1"/>
</dbReference>
<dbReference type="EMBL" id="CP001860">
    <property type="protein sequence ID" value="ADB62205.1"/>
    <property type="molecule type" value="Genomic_DNA"/>
</dbReference>
<gene>
    <name evidence="5" type="ordered locus">Htur_3341</name>
</gene>
<dbReference type="AlphaFoldDB" id="D2RPQ3"/>
<dbReference type="Proteomes" id="UP000001903">
    <property type="component" value="Chromosome"/>
</dbReference>
<feature type="domain" description="DUF7096" evidence="4">
    <location>
        <begin position="1"/>
        <end position="220"/>
    </location>
</feature>
<keyword evidence="6" id="KW-1185">Reference proteome</keyword>
<evidence type="ECO:0000313" key="5">
    <source>
        <dbReference type="EMBL" id="ADB62205.1"/>
    </source>
</evidence>
<organism evidence="5 6">
    <name type="scientific">Haloterrigena turkmenica (strain ATCC 51198 / DSM 5511 / JCM 9101 / NCIMB 13204 / VKM B-1734 / 4k)</name>
    <name type="common">Halococcus turkmenicus</name>
    <dbReference type="NCBI Taxonomy" id="543526"/>
    <lineage>
        <taxon>Archaea</taxon>
        <taxon>Methanobacteriati</taxon>
        <taxon>Methanobacteriota</taxon>
        <taxon>Stenosarchaea group</taxon>
        <taxon>Halobacteria</taxon>
        <taxon>Halobacteriales</taxon>
        <taxon>Natrialbaceae</taxon>
        <taxon>Haloterrigena</taxon>
    </lineage>
</organism>
<dbReference type="Pfam" id="PF23375">
    <property type="entry name" value="DUF7094"/>
    <property type="match status" value="1"/>
</dbReference>
<sequence>MRHPVPIILAVLLALSLPVSAIGTAGSAGSATVANESDDEEQTFQFQNPSVSVEGDHAQLEGTPNRLVLRGDGKTAYATPTLDFGLAVSSHDESIHTDYRTYAFENSLGEIEGDENRTEAVVAELERIEERIENLREREQRIVAANAAADSDVSEEEVLQTLARNYYEAQVLQRALNDLDRQSAGIVDISDSVDALTAELEVYRGPIRTDIERAIRGVDESDDAAESNPTILLESASNGLTLSMLDGDTYVRETTRYDNRARDRSDQIRTMDNARGTAQELYPWAFETTTGTYTIKHDATNLYQVQALSHDQGQLTVYFDGGSNAVYHERQTLDIDSIPIETTDAMSSDNVTATLERTPDTAPARITVTESGSETHVDATVTVDGTVVGETGEDGKFWFVPPTDGFELTVRAESTSLNAVEFPRR</sequence>
<dbReference type="KEGG" id="htu:Htur_3341"/>
<feature type="domain" description="Fibronectin-III type-like" evidence="2">
    <location>
        <begin position="342"/>
        <end position="418"/>
    </location>
</feature>